<comment type="caution">
    <text evidence="2">The sequence shown here is derived from an EMBL/GenBank/DDBJ whole genome shotgun (WGS) entry which is preliminary data.</text>
</comment>
<gene>
    <name evidence="2" type="ORF">EYF80_004008</name>
</gene>
<organism evidence="2 3">
    <name type="scientific">Liparis tanakae</name>
    <name type="common">Tanaka's snailfish</name>
    <dbReference type="NCBI Taxonomy" id="230148"/>
    <lineage>
        <taxon>Eukaryota</taxon>
        <taxon>Metazoa</taxon>
        <taxon>Chordata</taxon>
        <taxon>Craniata</taxon>
        <taxon>Vertebrata</taxon>
        <taxon>Euteleostomi</taxon>
        <taxon>Actinopterygii</taxon>
        <taxon>Neopterygii</taxon>
        <taxon>Teleostei</taxon>
        <taxon>Neoteleostei</taxon>
        <taxon>Acanthomorphata</taxon>
        <taxon>Eupercaria</taxon>
        <taxon>Perciformes</taxon>
        <taxon>Cottioidei</taxon>
        <taxon>Cottales</taxon>
        <taxon>Liparidae</taxon>
        <taxon>Liparis</taxon>
    </lineage>
</organism>
<dbReference type="Proteomes" id="UP000314294">
    <property type="component" value="Unassembled WGS sequence"/>
</dbReference>
<accession>A0A4Z2J746</accession>
<dbReference type="EMBL" id="SRLO01000019">
    <property type="protein sequence ID" value="TNN85761.1"/>
    <property type="molecule type" value="Genomic_DNA"/>
</dbReference>
<feature type="region of interest" description="Disordered" evidence="1">
    <location>
        <begin position="1"/>
        <end position="20"/>
    </location>
</feature>
<reference evidence="2 3" key="1">
    <citation type="submission" date="2019-03" db="EMBL/GenBank/DDBJ databases">
        <title>First draft genome of Liparis tanakae, snailfish: a comprehensive survey of snailfish specific genes.</title>
        <authorList>
            <person name="Kim W."/>
            <person name="Song I."/>
            <person name="Jeong J.-H."/>
            <person name="Kim D."/>
            <person name="Kim S."/>
            <person name="Ryu S."/>
            <person name="Song J.Y."/>
            <person name="Lee S.K."/>
        </authorList>
    </citation>
    <scope>NUCLEOTIDE SEQUENCE [LARGE SCALE GENOMIC DNA]</scope>
    <source>
        <tissue evidence="2">Muscle</tissue>
    </source>
</reference>
<keyword evidence="3" id="KW-1185">Reference proteome</keyword>
<proteinExistence type="predicted"/>
<name>A0A4Z2J746_9TELE</name>
<evidence type="ECO:0000256" key="1">
    <source>
        <dbReference type="SAM" id="MobiDB-lite"/>
    </source>
</evidence>
<dbReference type="AlphaFoldDB" id="A0A4Z2J746"/>
<protein>
    <submittedName>
        <fullName evidence="2">Uncharacterized protein</fullName>
    </submittedName>
</protein>
<evidence type="ECO:0000313" key="3">
    <source>
        <dbReference type="Proteomes" id="UP000314294"/>
    </source>
</evidence>
<sequence>MERSQRKPPPAVHQSEQLEEKQRASQDVLLWQLGGGASCVHRVADQIGFHWHYPSTQIITVIIADLEVSARSCSTRLVVTLLRQREKN</sequence>
<evidence type="ECO:0000313" key="2">
    <source>
        <dbReference type="EMBL" id="TNN85761.1"/>
    </source>
</evidence>